<keyword evidence="4" id="KW-0444">Lipid biosynthesis</keyword>
<evidence type="ECO:0000256" key="7">
    <source>
        <dbReference type="ARBA" id="ARBA00022692"/>
    </source>
</evidence>
<keyword evidence="8" id="KW-0448">Lipopolysaccharide biosynthesis</keyword>
<protein>
    <submittedName>
        <fullName evidence="14">EamA family transporter</fullName>
    </submittedName>
</protein>
<dbReference type="EMBL" id="JAECZB010000045">
    <property type="protein sequence ID" value="MBH8553772.1"/>
    <property type="molecule type" value="Genomic_DNA"/>
</dbReference>
<dbReference type="InterPro" id="IPR037185">
    <property type="entry name" value="EmrE-like"/>
</dbReference>
<dbReference type="Proteomes" id="UP000599391">
    <property type="component" value="Unassembled WGS sequence"/>
</dbReference>
<evidence type="ECO:0000256" key="12">
    <source>
        <dbReference type="SAM" id="Phobius"/>
    </source>
</evidence>
<evidence type="ECO:0000256" key="3">
    <source>
        <dbReference type="ARBA" id="ARBA00022475"/>
    </source>
</evidence>
<dbReference type="Pfam" id="PF00892">
    <property type="entry name" value="EamA"/>
    <property type="match status" value="1"/>
</dbReference>
<dbReference type="GO" id="GO:0005886">
    <property type="term" value="C:plasma membrane"/>
    <property type="evidence" value="ECO:0007669"/>
    <property type="project" value="UniProtKB-SubCell"/>
</dbReference>
<dbReference type="Gene3D" id="1.10.3730.20">
    <property type="match status" value="1"/>
</dbReference>
<feature type="transmembrane region" description="Helical" evidence="12">
    <location>
        <begin position="72"/>
        <end position="93"/>
    </location>
</feature>
<keyword evidence="6" id="KW-0441">Lipid A biosynthesis</keyword>
<evidence type="ECO:0000256" key="4">
    <source>
        <dbReference type="ARBA" id="ARBA00022516"/>
    </source>
</evidence>
<dbReference type="GO" id="GO:0009103">
    <property type="term" value="P:lipopolysaccharide biosynthetic process"/>
    <property type="evidence" value="ECO:0007669"/>
    <property type="project" value="UniProtKB-KW"/>
</dbReference>
<accession>A0A8J7L4M4</accession>
<sequence>MTQTFWSAWILLWLSAIGTCAGNLFLKQANLALSNPGLLSVVISPWFVGAIACYIFDLVLFTQALQHLPVSAAVPVASGLRIAATVILADVFFNEHFTFNQAFASSLIIAGIVMMSRP</sequence>
<keyword evidence="9 12" id="KW-1133">Transmembrane helix</keyword>
<organism evidence="14 15">
    <name type="scientific">Atlanticothrix silvestris CENA357</name>
    <dbReference type="NCBI Taxonomy" id="1725252"/>
    <lineage>
        <taxon>Bacteria</taxon>
        <taxon>Bacillati</taxon>
        <taxon>Cyanobacteriota</taxon>
        <taxon>Cyanophyceae</taxon>
        <taxon>Nostocales</taxon>
        <taxon>Nodulariaceae</taxon>
        <taxon>Atlanticothrix</taxon>
        <taxon>Atlanticothrix silvestris</taxon>
    </lineage>
</organism>
<evidence type="ECO:0000256" key="10">
    <source>
        <dbReference type="ARBA" id="ARBA00023098"/>
    </source>
</evidence>
<evidence type="ECO:0000256" key="5">
    <source>
        <dbReference type="ARBA" id="ARBA00022519"/>
    </source>
</evidence>
<feature type="domain" description="EamA" evidence="13">
    <location>
        <begin position="7"/>
        <end position="116"/>
    </location>
</feature>
<keyword evidence="10" id="KW-0443">Lipid metabolism</keyword>
<keyword evidence="15" id="KW-1185">Reference proteome</keyword>
<evidence type="ECO:0000313" key="14">
    <source>
        <dbReference type="EMBL" id="MBH8553772.1"/>
    </source>
</evidence>
<evidence type="ECO:0000259" key="13">
    <source>
        <dbReference type="Pfam" id="PF00892"/>
    </source>
</evidence>
<dbReference type="AlphaFoldDB" id="A0A8J7L4M4"/>
<feature type="transmembrane region" description="Helical" evidence="12">
    <location>
        <begin position="38"/>
        <end position="60"/>
    </location>
</feature>
<name>A0A8J7L4M4_9CYAN</name>
<evidence type="ECO:0000256" key="11">
    <source>
        <dbReference type="ARBA" id="ARBA00023136"/>
    </source>
</evidence>
<comment type="subcellular location">
    <subcellularLocation>
        <location evidence="1">Cell membrane</location>
        <topology evidence="1">Multi-pass membrane protein</topology>
    </subcellularLocation>
</comment>
<reference evidence="14 15" key="1">
    <citation type="journal article" date="2021" name="Int. J. Syst. Evol. Microbiol.">
        <title>Amazonocrinis nigriterrae gen. nov., sp. nov., Atlanticothrix silvestris gen. nov., sp. nov. and Dendronalium phyllosphericum gen. nov., sp. nov., nostocacean cyanobacteria from Brazilian environments.</title>
        <authorList>
            <person name="Alvarenga D.O."/>
            <person name="Andreote A.P.D."/>
            <person name="Branco L.H.Z."/>
            <person name="Delbaje E."/>
            <person name="Cruz R.B."/>
            <person name="Varani A.M."/>
            <person name="Fiore M.F."/>
        </authorList>
    </citation>
    <scope>NUCLEOTIDE SEQUENCE [LARGE SCALE GENOMIC DNA]</scope>
    <source>
        <strain evidence="14 15">CENA357</strain>
    </source>
</reference>
<evidence type="ECO:0000256" key="9">
    <source>
        <dbReference type="ARBA" id="ARBA00022989"/>
    </source>
</evidence>
<keyword evidence="5" id="KW-0997">Cell inner membrane</keyword>
<evidence type="ECO:0000256" key="6">
    <source>
        <dbReference type="ARBA" id="ARBA00022556"/>
    </source>
</evidence>
<comment type="caution">
    <text evidence="14">The sequence shown here is derived from an EMBL/GenBank/DDBJ whole genome shotgun (WGS) entry which is preliminary data.</text>
</comment>
<evidence type="ECO:0000313" key="15">
    <source>
        <dbReference type="Proteomes" id="UP000599391"/>
    </source>
</evidence>
<evidence type="ECO:0000256" key="1">
    <source>
        <dbReference type="ARBA" id="ARBA00004651"/>
    </source>
</evidence>
<dbReference type="InterPro" id="IPR000620">
    <property type="entry name" value="EamA_dom"/>
</dbReference>
<dbReference type="PANTHER" id="PTHR30561">
    <property type="entry name" value="SMR FAMILY PROTON-DEPENDENT DRUG EFFLUX TRANSPORTER SUGE"/>
    <property type="match status" value="1"/>
</dbReference>
<keyword evidence="3" id="KW-1003">Cell membrane</keyword>
<dbReference type="SUPFAM" id="SSF103481">
    <property type="entry name" value="Multidrug resistance efflux transporter EmrE"/>
    <property type="match status" value="1"/>
</dbReference>
<keyword evidence="11 12" id="KW-0472">Membrane</keyword>
<keyword evidence="7 12" id="KW-0812">Transmembrane</keyword>
<proteinExistence type="inferred from homology"/>
<dbReference type="RefSeq" id="WP_214440045.1">
    <property type="nucleotide sequence ID" value="NZ_JAECZB010000045.1"/>
</dbReference>
<evidence type="ECO:0000256" key="8">
    <source>
        <dbReference type="ARBA" id="ARBA00022985"/>
    </source>
</evidence>
<dbReference type="PANTHER" id="PTHR30561:SF9">
    <property type="entry name" value="4-AMINO-4-DEOXY-L-ARABINOSE-PHOSPHOUNDECAPRENOL FLIPPASE SUBUNIT ARNF-RELATED"/>
    <property type="match status" value="1"/>
</dbReference>
<dbReference type="InterPro" id="IPR000390">
    <property type="entry name" value="Small_drug/metabolite_transptr"/>
</dbReference>
<gene>
    <name evidence="14" type="ORF">I8751_15625</name>
</gene>
<dbReference type="GO" id="GO:0022857">
    <property type="term" value="F:transmembrane transporter activity"/>
    <property type="evidence" value="ECO:0007669"/>
    <property type="project" value="InterPro"/>
</dbReference>
<comment type="similarity">
    <text evidence="2">Belongs to the EamA transporter family.</text>
</comment>
<evidence type="ECO:0000256" key="2">
    <source>
        <dbReference type="ARBA" id="ARBA00007362"/>
    </source>
</evidence>